<reference evidence="1" key="1">
    <citation type="submission" date="2023-01" db="EMBL/GenBank/DDBJ databases">
        <title>The growth and conidiation of Purpureocillium lavendulum are regulated by nitrogen source and histone H3K14 acetylation.</title>
        <authorList>
            <person name="Tang P."/>
            <person name="Han J."/>
            <person name="Zhang C."/>
            <person name="Tang P."/>
            <person name="Qi F."/>
            <person name="Zhang K."/>
            <person name="Liang L."/>
        </authorList>
    </citation>
    <scope>NUCLEOTIDE SEQUENCE</scope>
    <source>
        <strain evidence="1">YMF1.00683</strain>
    </source>
</reference>
<keyword evidence="2" id="KW-1185">Reference proteome</keyword>
<dbReference type="EMBL" id="JAQHRD010000001">
    <property type="protein sequence ID" value="KAJ6446907.1"/>
    <property type="molecule type" value="Genomic_DNA"/>
</dbReference>
<protein>
    <submittedName>
        <fullName evidence="1">Uncharacterized protein</fullName>
    </submittedName>
</protein>
<proteinExistence type="predicted"/>
<comment type="caution">
    <text evidence="1">The sequence shown here is derived from an EMBL/GenBank/DDBJ whole genome shotgun (WGS) entry which is preliminary data.</text>
</comment>
<gene>
    <name evidence="1" type="ORF">O9K51_01680</name>
</gene>
<name>A0AB34G5N7_9HYPO</name>
<organism evidence="1 2">
    <name type="scientific">Purpureocillium lavendulum</name>
    <dbReference type="NCBI Taxonomy" id="1247861"/>
    <lineage>
        <taxon>Eukaryota</taxon>
        <taxon>Fungi</taxon>
        <taxon>Dikarya</taxon>
        <taxon>Ascomycota</taxon>
        <taxon>Pezizomycotina</taxon>
        <taxon>Sordariomycetes</taxon>
        <taxon>Hypocreomycetidae</taxon>
        <taxon>Hypocreales</taxon>
        <taxon>Ophiocordycipitaceae</taxon>
        <taxon>Purpureocillium</taxon>
    </lineage>
</organism>
<evidence type="ECO:0000313" key="1">
    <source>
        <dbReference type="EMBL" id="KAJ6446907.1"/>
    </source>
</evidence>
<dbReference type="Proteomes" id="UP001163105">
    <property type="component" value="Unassembled WGS sequence"/>
</dbReference>
<accession>A0AB34G5N7</accession>
<evidence type="ECO:0000313" key="2">
    <source>
        <dbReference type="Proteomes" id="UP001163105"/>
    </source>
</evidence>
<sequence>MAWWPRSWKTRATNIKVKYLVKAPAPEHGLPPVHTGLTPMALTGPFVIVRPGRLNPPEGGGTDVGPAKLGLAKLVPSLSEDRSLSFQHRQRLECQISRWRLGAATVAPVDAQPACDASAPRRG</sequence>
<dbReference type="AlphaFoldDB" id="A0AB34G5N7"/>